<evidence type="ECO:0000256" key="2">
    <source>
        <dbReference type="ARBA" id="ARBA00023015"/>
    </source>
</evidence>
<comment type="subcellular location">
    <subcellularLocation>
        <location evidence="1">Nucleus</location>
    </subcellularLocation>
</comment>
<dbReference type="InterPro" id="IPR051089">
    <property type="entry name" value="prtT"/>
</dbReference>
<feature type="region of interest" description="Disordered" evidence="6">
    <location>
        <begin position="33"/>
        <end position="59"/>
    </location>
</feature>
<evidence type="ECO:0000313" key="8">
    <source>
        <dbReference type="EMBL" id="KIY01092.1"/>
    </source>
</evidence>
<dbReference type="PANTHER" id="PTHR31845:SF17">
    <property type="entry name" value="ZN(II)2CYS6 TRANSCRIPTION FACTOR (EUROFUNG)"/>
    <property type="match status" value="1"/>
</dbReference>
<keyword evidence="9" id="KW-1185">Reference proteome</keyword>
<evidence type="ECO:0000256" key="4">
    <source>
        <dbReference type="ARBA" id="ARBA00023163"/>
    </source>
</evidence>
<dbReference type="CDD" id="cd12148">
    <property type="entry name" value="fungal_TF_MHR"/>
    <property type="match status" value="1"/>
</dbReference>
<evidence type="ECO:0008006" key="10">
    <source>
        <dbReference type="Google" id="ProtNLM"/>
    </source>
</evidence>
<evidence type="ECO:0000256" key="6">
    <source>
        <dbReference type="SAM" id="MobiDB-lite"/>
    </source>
</evidence>
<accession>A0A0D2IVK6</accession>
<evidence type="ECO:0000256" key="1">
    <source>
        <dbReference type="ARBA" id="ARBA00004123"/>
    </source>
</evidence>
<dbReference type="GO" id="GO:0005634">
    <property type="term" value="C:nucleus"/>
    <property type="evidence" value="ECO:0007669"/>
    <property type="project" value="UniProtKB-SubCell"/>
</dbReference>
<evidence type="ECO:0000256" key="3">
    <source>
        <dbReference type="ARBA" id="ARBA00023125"/>
    </source>
</evidence>
<keyword evidence="4" id="KW-0804">Transcription</keyword>
<sequence length="631" mass="71162">MAFSFTLLVLSQSSTPCIEARYLTYIRPSTISSQDDYNGAEPRNDDQRTSVDHSSRDDNQRILNMNAVDLGPPISTLRSLGAMYGNHNPRESTNNARTIGISMEPTTHRWPLDPILNGVLTMAEACRAINIFFNHCHPMAPVLSEGLRSEAELLRSGRPLLFLALCSIGTRFWLPDHALWPTLHPRCSELAVLLDKAVSRLLLRPTPRDVHLDSVVVLLLYAQWMPYSRQAYQDRNDQDQERRSKRPSSRYNDISAWAVLGLAARYATMLNLAKDAIAPFKRPQSVATQEDMARLRIWYNLLTCDWNLMLSSALPATLDPTEGVSIARTFGRQPTGQQPNDLRYAALVELVGISHSALETNKEFSARRLNAAGLRKFNVACDDWERHWSPILRYTHFQHVHLPFTSLRWCRLALNSAVLGPYLASIIEGDTQPSHVWILEALETSLTAAMQIIFCVSTLGHDHVWGIDSQDACTVPTDRFAVDQTTLERLCYAVDSTWVSYTFAVTFLAFCYVKGLVDDELRLRPLISASSPQHVAPRSPRSISLLARFLRLALDLFDAVCQVSTFRLAQELQAVVKDCVLLLLTEDSEDRTRGQEVDTTGMQSLFDQMMDPGFDWPVLAEDWDVTRTPLT</sequence>
<keyword evidence="7" id="KW-0732">Signal</keyword>
<gene>
    <name evidence="8" type="ORF">Z520_02644</name>
</gene>
<dbReference type="STRING" id="1442371.A0A0D2IVK6"/>
<dbReference type="OrthoDB" id="4454541at2759"/>
<feature type="signal peptide" evidence="7">
    <location>
        <begin position="1"/>
        <end position="20"/>
    </location>
</feature>
<dbReference type="VEuPathDB" id="FungiDB:Z520_02644"/>
<feature type="compositionally biased region" description="Basic and acidic residues" evidence="6">
    <location>
        <begin position="42"/>
        <end position="59"/>
    </location>
</feature>
<keyword evidence="2" id="KW-0805">Transcription regulation</keyword>
<keyword evidence="5" id="KW-0539">Nucleus</keyword>
<organism evidence="8 9">
    <name type="scientific">Fonsecaea multimorphosa CBS 102226</name>
    <dbReference type="NCBI Taxonomy" id="1442371"/>
    <lineage>
        <taxon>Eukaryota</taxon>
        <taxon>Fungi</taxon>
        <taxon>Dikarya</taxon>
        <taxon>Ascomycota</taxon>
        <taxon>Pezizomycotina</taxon>
        <taxon>Eurotiomycetes</taxon>
        <taxon>Chaetothyriomycetidae</taxon>
        <taxon>Chaetothyriales</taxon>
        <taxon>Herpotrichiellaceae</taxon>
        <taxon>Fonsecaea</taxon>
    </lineage>
</organism>
<dbReference type="GeneID" id="27708390"/>
<dbReference type="GO" id="GO:0000976">
    <property type="term" value="F:transcription cis-regulatory region binding"/>
    <property type="evidence" value="ECO:0007669"/>
    <property type="project" value="TreeGrafter"/>
</dbReference>
<dbReference type="EMBL" id="KN848065">
    <property type="protein sequence ID" value="KIY01092.1"/>
    <property type="molecule type" value="Genomic_DNA"/>
</dbReference>
<proteinExistence type="predicted"/>
<evidence type="ECO:0000256" key="7">
    <source>
        <dbReference type="SAM" id="SignalP"/>
    </source>
</evidence>
<keyword evidence="3" id="KW-0238">DNA-binding</keyword>
<dbReference type="Proteomes" id="UP000053411">
    <property type="component" value="Unassembled WGS sequence"/>
</dbReference>
<protein>
    <recommendedName>
        <fullName evidence="10">Transcription factor domain-containing protein</fullName>
    </recommendedName>
</protein>
<dbReference type="PANTHER" id="PTHR31845">
    <property type="entry name" value="FINGER DOMAIN PROTEIN, PUTATIVE-RELATED"/>
    <property type="match status" value="1"/>
</dbReference>
<evidence type="ECO:0000313" key="9">
    <source>
        <dbReference type="Proteomes" id="UP000053411"/>
    </source>
</evidence>
<dbReference type="AlphaFoldDB" id="A0A0D2IVK6"/>
<reference evidence="8 9" key="1">
    <citation type="submission" date="2015-01" db="EMBL/GenBank/DDBJ databases">
        <title>The Genome Sequence of Fonsecaea multimorphosa CBS 102226.</title>
        <authorList>
            <consortium name="The Broad Institute Genomics Platform"/>
            <person name="Cuomo C."/>
            <person name="de Hoog S."/>
            <person name="Gorbushina A."/>
            <person name="Stielow B."/>
            <person name="Teixiera M."/>
            <person name="Abouelleil A."/>
            <person name="Chapman S.B."/>
            <person name="Priest M."/>
            <person name="Young S.K."/>
            <person name="Wortman J."/>
            <person name="Nusbaum C."/>
            <person name="Birren B."/>
        </authorList>
    </citation>
    <scope>NUCLEOTIDE SEQUENCE [LARGE SCALE GENOMIC DNA]</scope>
    <source>
        <strain evidence="8 9">CBS 102226</strain>
    </source>
</reference>
<dbReference type="GO" id="GO:0000981">
    <property type="term" value="F:DNA-binding transcription factor activity, RNA polymerase II-specific"/>
    <property type="evidence" value="ECO:0007669"/>
    <property type="project" value="TreeGrafter"/>
</dbReference>
<feature type="chain" id="PRO_5002244833" description="Transcription factor domain-containing protein" evidence="7">
    <location>
        <begin position="21"/>
        <end position="631"/>
    </location>
</feature>
<evidence type="ECO:0000256" key="5">
    <source>
        <dbReference type="ARBA" id="ARBA00023242"/>
    </source>
</evidence>
<name>A0A0D2IVK6_9EURO</name>
<dbReference type="RefSeq" id="XP_016635214.1">
    <property type="nucleotide sequence ID" value="XM_016773157.1"/>
</dbReference>